<dbReference type="InterPro" id="IPR002172">
    <property type="entry name" value="LDrepeatLR_classA_rpt"/>
</dbReference>
<gene>
    <name evidence="10" type="ORF">AAFF_G00345890</name>
</gene>
<dbReference type="AlphaFoldDB" id="A0AAD7WNM5"/>
<evidence type="ECO:0000256" key="5">
    <source>
        <dbReference type="PROSITE-ProRule" id="PRU00196"/>
    </source>
</evidence>
<dbReference type="PRINTS" id="PR00722">
    <property type="entry name" value="CHYMOTRYPSIN"/>
</dbReference>
<dbReference type="Gene3D" id="3.10.250.10">
    <property type="entry name" value="SRCR-like domain"/>
    <property type="match status" value="1"/>
</dbReference>
<evidence type="ECO:0000313" key="11">
    <source>
        <dbReference type="Proteomes" id="UP001221898"/>
    </source>
</evidence>
<evidence type="ECO:0000259" key="8">
    <source>
        <dbReference type="PROSITE" id="PS50240"/>
    </source>
</evidence>
<keyword evidence="7" id="KW-0472">Membrane</keyword>
<dbReference type="SUPFAM" id="SSF50494">
    <property type="entry name" value="Trypsin-like serine proteases"/>
    <property type="match status" value="1"/>
</dbReference>
<dbReference type="InterPro" id="IPR001190">
    <property type="entry name" value="SRCR"/>
</dbReference>
<dbReference type="SUPFAM" id="SSF56487">
    <property type="entry name" value="SRCR-like"/>
    <property type="match status" value="1"/>
</dbReference>
<dbReference type="InterPro" id="IPR036772">
    <property type="entry name" value="SRCR-like_dom_sf"/>
</dbReference>
<dbReference type="GO" id="GO:0004252">
    <property type="term" value="F:serine-type endopeptidase activity"/>
    <property type="evidence" value="ECO:0007669"/>
    <property type="project" value="InterPro"/>
</dbReference>
<evidence type="ECO:0000313" key="10">
    <source>
        <dbReference type="EMBL" id="KAJ8403721.1"/>
    </source>
</evidence>
<dbReference type="PROSITE" id="PS50287">
    <property type="entry name" value="SRCR_2"/>
    <property type="match status" value="1"/>
</dbReference>
<protein>
    <recommendedName>
        <fullName evidence="12">Transmembrane protease serine 4-like</fullName>
    </recommendedName>
</protein>
<accession>A0AAD7WNM5</accession>
<keyword evidence="2" id="KW-0378">Hydrolase</keyword>
<dbReference type="Pfam" id="PF00089">
    <property type="entry name" value="Trypsin"/>
    <property type="match status" value="1"/>
</dbReference>
<dbReference type="InterPro" id="IPR001314">
    <property type="entry name" value="Peptidase_S1A"/>
</dbReference>
<dbReference type="PROSITE" id="PS00134">
    <property type="entry name" value="TRYPSIN_HIS"/>
    <property type="match status" value="1"/>
</dbReference>
<proteinExistence type="predicted"/>
<dbReference type="Proteomes" id="UP001221898">
    <property type="component" value="Unassembled WGS sequence"/>
</dbReference>
<feature type="region of interest" description="Disordered" evidence="6">
    <location>
        <begin position="1"/>
        <end position="39"/>
    </location>
</feature>
<dbReference type="PANTHER" id="PTHR24252">
    <property type="entry name" value="ACROSIN-RELATED"/>
    <property type="match status" value="1"/>
</dbReference>
<dbReference type="Pfam" id="PF15494">
    <property type="entry name" value="SRCR_2"/>
    <property type="match status" value="1"/>
</dbReference>
<dbReference type="PROSITE" id="PS50240">
    <property type="entry name" value="TRYPSIN_DOM"/>
    <property type="match status" value="1"/>
</dbReference>
<sequence length="455" mass="49275">MRTDTQIAAESTRPLNPGRTQVVAQPGRHRKAMTAEKPQKPANRKRILITVLVVVVVLAILAVAGYFVKQLIDSKYFFCSRSMKFIPLEKACDGTPDCSGGQDEITCVSSLTTNTTFPVRLASSSNVLQVFRAGSGWRTVCADDWGLQHAEITCKQLGYTENPGSSKVDIRTLPSSFKTSFCGVRSTPPQTSAIQLAVFDRQSCPSGKAVSLTCSGCGLRAGQDRIVGGTDTTIEDWPWQVSLQQSGQHTCGGSLVSSRWVVTAAHCFSGNKKEVSRWKVVTGRTYMGSLGGSSVDKIILNGDYSSTRNDYDIAMMRLTHPISVGDTRRPICLPPLGLNLKAGTPLVVTGWGYQEEKGKVSSRLQKASVPLIDKSTCSSPMIYGSAITGRMLCAGYQEGQVDACQWGSAGVHVWSMAAGGRRELGSRVRPQRQAGVYCKVDAVLNWIYTVMEKNP</sequence>
<dbReference type="SMART" id="SM00020">
    <property type="entry name" value="Tryp_SPc"/>
    <property type="match status" value="1"/>
</dbReference>
<comment type="caution">
    <text evidence="5">Lacks conserved residue(s) required for the propagation of feature annotation.</text>
</comment>
<dbReference type="CDD" id="cd00190">
    <property type="entry name" value="Tryp_SPc"/>
    <property type="match status" value="1"/>
</dbReference>
<dbReference type="InterPro" id="IPR009003">
    <property type="entry name" value="Peptidase_S1_PA"/>
</dbReference>
<dbReference type="GO" id="GO:0016020">
    <property type="term" value="C:membrane"/>
    <property type="evidence" value="ECO:0007669"/>
    <property type="project" value="InterPro"/>
</dbReference>
<organism evidence="10 11">
    <name type="scientific">Aldrovandia affinis</name>
    <dbReference type="NCBI Taxonomy" id="143900"/>
    <lineage>
        <taxon>Eukaryota</taxon>
        <taxon>Metazoa</taxon>
        <taxon>Chordata</taxon>
        <taxon>Craniata</taxon>
        <taxon>Vertebrata</taxon>
        <taxon>Euteleostomi</taxon>
        <taxon>Actinopterygii</taxon>
        <taxon>Neopterygii</taxon>
        <taxon>Teleostei</taxon>
        <taxon>Notacanthiformes</taxon>
        <taxon>Halosauridae</taxon>
        <taxon>Aldrovandia</taxon>
    </lineage>
</organism>
<dbReference type="InterPro" id="IPR043504">
    <property type="entry name" value="Peptidase_S1_PA_chymotrypsin"/>
</dbReference>
<name>A0AAD7WNM5_9TELE</name>
<keyword evidence="1" id="KW-0645">Protease</keyword>
<dbReference type="InterPro" id="IPR036055">
    <property type="entry name" value="LDL_receptor-like_sf"/>
</dbReference>
<dbReference type="SUPFAM" id="SSF57424">
    <property type="entry name" value="LDL receptor-like module"/>
    <property type="match status" value="1"/>
</dbReference>
<keyword evidence="3" id="KW-0720">Serine protease</keyword>
<dbReference type="Gene3D" id="2.40.10.10">
    <property type="entry name" value="Trypsin-like serine proteases"/>
    <property type="match status" value="2"/>
</dbReference>
<comment type="caution">
    <text evidence="10">The sequence shown here is derived from an EMBL/GenBank/DDBJ whole genome shotgun (WGS) entry which is preliminary data.</text>
</comment>
<evidence type="ECO:0000256" key="6">
    <source>
        <dbReference type="SAM" id="MobiDB-lite"/>
    </source>
</evidence>
<keyword evidence="4" id="KW-1015">Disulfide bond</keyword>
<dbReference type="PANTHER" id="PTHR24252:SF17">
    <property type="entry name" value="SUPPRESSOR OF TUMORIGENICITY 14 PROTEIN HOMOLOG-RELATED"/>
    <property type="match status" value="1"/>
</dbReference>
<evidence type="ECO:0000256" key="4">
    <source>
        <dbReference type="ARBA" id="ARBA00023157"/>
    </source>
</evidence>
<keyword evidence="7" id="KW-1133">Transmembrane helix</keyword>
<dbReference type="GO" id="GO:0006508">
    <property type="term" value="P:proteolysis"/>
    <property type="evidence" value="ECO:0007669"/>
    <property type="project" value="UniProtKB-KW"/>
</dbReference>
<dbReference type="CDD" id="cd00112">
    <property type="entry name" value="LDLa"/>
    <property type="match status" value="1"/>
</dbReference>
<dbReference type="InterPro" id="IPR018114">
    <property type="entry name" value="TRYPSIN_HIS"/>
</dbReference>
<dbReference type="FunFam" id="2.40.10.10:FF:000003">
    <property type="entry name" value="Transmembrane serine protease 3"/>
    <property type="match status" value="1"/>
</dbReference>
<evidence type="ECO:0000256" key="2">
    <source>
        <dbReference type="ARBA" id="ARBA00022801"/>
    </source>
</evidence>
<keyword evidence="7" id="KW-0812">Transmembrane</keyword>
<dbReference type="SMART" id="SM00202">
    <property type="entry name" value="SR"/>
    <property type="match status" value="1"/>
</dbReference>
<dbReference type="EMBL" id="JAINUG010000056">
    <property type="protein sequence ID" value="KAJ8403721.1"/>
    <property type="molecule type" value="Genomic_DNA"/>
</dbReference>
<feature type="domain" description="Peptidase S1" evidence="8">
    <location>
        <begin position="226"/>
        <end position="452"/>
    </location>
</feature>
<evidence type="ECO:0000256" key="3">
    <source>
        <dbReference type="ARBA" id="ARBA00022825"/>
    </source>
</evidence>
<feature type="domain" description="SRCR" evidence="9">
    <location>
        <begin position="109"/>
        <end position="215"/>
    </location>
</feature>
<evidence type="ECO:0000256" key="1">
    <source>
        <dbReference type="ARBA" id="ARBA00022670"/>
    </source>
</evidence>
<evidence type="ECO:0008006" key="12">
    <source>
        <dbReference type="Google" id="ProtNLM"/>
    </source>
</evidence>
<feature type="transmembrane region" description="Helical" evidence="7">
    <location>
        <begin position="47"/>
        <end position="68"/>
    </location>
</feature>
<keyword evidence="11" id="KW-1185">Reference proteome</keyword>
<dbReference type="InterPro" id="IPR001254">
    <property type="entry name" value="Trypsin_dom"/>
</dbReference>
<evidence type="ECO:0000259" key="9">
    <source>
        <dbReference type="PROSITE" id="PS50287"/>
    </source>
</evidence>
<dbReference type="Gene3D" id="4.10.400.10">
    <property type="entry name" value="Low-density Lipoprotein Receptor"/>
    <property type="match status" value="1"/>
</dbReference>
<reference evidence="10" key="1">
    <citation type="journal article" date="2023" name="Science">
        <title>Genome structures resolve the early diversification of teleost fishes.</title>
        <authorList>
            <person name="Parey E."/>
            <person name="Louis A."/>
            <person name="Montfort J."/>
            <person name="Bouchez O."/>
            <person name="Roques C."/>
            <person name="Iampietro C."/>
            <person name="Lluch J."/>
            <person name="Castinel A."/>
            <person name="Donnadieu C."/>
            <person name="Desvignes T."/>
            <person name="Floi Bucao C."/>
            <person name="Jouanno E."/>
            <person name="Wen M."/>
            <person name="Mejri S."/>
            <person name="Dirks R."/>
            <person name="Jansen H."/>
            <person name="Henkel C."/>
            <person name="Chen W.J."/>
            <person name="Zahm M."/>
            <person name="Cabau C."/>
            <person name="Klopp C."/>
            <person name="Thompson A.W."/>
            <person name="Robinson-Rechavi M."/>
            <person name="Braasch I."/>
            <person name="Lecointre G."/>
            <person name="Bobe J."/>
            <person name="Postlethwait J.H."/>
            <person name="Berthelot C."/>
            <person name="Roest Crollius H."/>
            <person name="Guiguen Y."/>
        </authorList>
    </citation>
    <scope>NUCLEOTIDE SEQUENCE</scope>
    <source>
        <strain evidence="10">NC1722</strain>
    </source>
</reference>
<evidence type="ECO:0000256" key="7">
    <source>
        <dbReference type="SAM" id="Phobius"/>
    </source>
</evidence>